<dbReference type="EMBL" id="CAXLJM020000107">
    <property type="protein sequence ID" value="CAL8135206.1"/>
    <property type="molecule type" value="Genomic_DNA"/>
</dbReference>
<evidence type="ECO:0000313" key="2">
    <source>
        <dbReference type="EMBL" id="CAL8135206.1"/>
    </source>
</evidence>
<keyword evidence="1" id="KW-0812">Transmembrane</keyword>
<dbReference type="Proteomes" id="UP001642540">
    <property type="component" value="Unassembled WGS sequence"/>
</dbReference>
<keyword evidence="3" id="KW-1185">Reference proteome</keyword>
<gene>
    <name evidence="2" type="ORF">ODALV1_LOCUS25876</name>
</gene>
<evidence type="ECO:0000256" key="1">
    <source>
        <dbReference type="SAM" id="Phobius"/>
    </source>
</evidence>
<evidence type="ECO:0008006" key="4">
    <source>
        <dbReference type="Google" id="ProtNLM"/>
    </source>
</evidence>
<proteinExistence type="predicted"/>
<evidence type="ECO:0000313" key="3">
    <source>
        <dbReference type="Proteomes" id="UP001642540"/>
    </source>
</evidence>
<keyword evidence="1" id="KW-1133">Transmembrane helix</keyword>
<feature type="transmembrane region" description="Helical" evidence="1">
    <location>
        <begin position="176"/>
        <end position="195"/>
    </location>
</feature>
<feature type="transmembrane region" description="Helical" evidence="1">
    <location>
        <begin position="120"/>
        <end position="138"/>
    </location>
</feature>
<protein>
    <recommendedName>
        <fullName evidence="4">Gustatory receptor</fullName>
    </recommendedName>
</protein>
<organism evidence="2 3">
    <name type="scientific">Orchesella dallaii</name>
    <dbReference type="NCBI Taxonomy" id="48710"/>
    <lineage>
        <taxon>Eukaryota</taxon>
        <taxon>Metazoa</taxon>
        <taxon>Ecdysozoa</taxon>
        <taxon>Arthropoda</taxon>
        <taxon>Hexapoda</taxon>
        <taxon>Collembola</taxon>
        <taxon>Entomobryomorpha</taxon>
        <taxon>Entomobryoidea</taxon>
        <taxon>Orchesellidae</taxon>
        <taxon>Orchesellinae</taxon>
        <taxon>Orchesella</taxon>
    </lineage>
</organism>
<name>A0ABP1RTI2_9HEXA</name>
<reference evidence="2 3" key="1">
    <citation type="submission" date="2024-08" db="EMBL/GenBank/DDBJ databases">
        <authorList>
            <person name="Cucini C."/>
            <person name="Frati F."/>
        </authorList>
    </citation>
    <scope>NUCLEOTIDE SEQUENCE [LARGE SCALE GENOMIC DNA]</scope>
</reference>
<accession>A0ABP1RTI2</accession>
<feature type="transmembrane region" description="Helical" evidence="1">
    <location>
        <begin position="258"/>
        <end position="279"/>
    </location>
</feature>
<sequence length="450" mass="52327">MSRNEQTEKVFVKFLRAEIVDMDTQLSDLSEQGKPAVSTRKLEFFHWYFLAAYYGLVVPIKIKKREGNQLWEITSCKFQKLLCVLIFRPLLSLELMTYLALKGREFYANKDPRPKDYLEFANSILHVAYLLKFSWILVTHKDKLEKLFNDVNAFSLFHIKEPCAPQSSGVSKRTTWLLSAYMLFMFVFSFVYYVIRKICYDSTIQTTIANGRKRFFLEDLQNNISETHINGTRDMYDIYLNVNILVGFAELVLMLSRLWYIIFVITFFSGVLPLTFWYASKRFQRYLSGIDTFAESPTLNKSFNSSQADMIVAKYDELKNLLESLNSVWSTATVVYVICKSYEVVVSINPRVGNRDMVHLLSYVGFTFLFVVSLVLLAEGCRMNASIKLWLCKKNTREQIFVERKSELEYLKMDFEFTPVGIGVVGVCDISYGFLTQLLVFCVTVFLISF</sequence>
<feature type="transmembrane region" description="Helical" evidence="1">
    <location>
        <begin position="360"/>
        <end position="378"/>
    </location>
</feature>
<feature type="transmembrane region" description="Helical" evidence="1">
    <location>
        <begin position="420"/>
        <end position="448"/>
    </location>
</feature>
<keyword evidence="1" id="KW-0472">Membrane</keyword>
<comment type="caution">
    <text evidence="2">The sequence shown here is derived from an EMBL/GenBank/DDBJ whole genome shotgun (WGS) entry which is preliminary data.</text>
</comment>